<dbReference type="RefSeq" id="WP_112896907.1">
    <property type="nucleotide sequence ID" value="NZ_CAWNYH010000080.1"/>
</dbReference>
<dbReference type="AlphaFoldDB" id="A0A329WSN0"/>
<accession>A0A329WSN0</accession>
<dbReference type="GeneID" id="88808422"/>
<gene>
    <name evidence="1" type="ORF">CKY02_21820</name>
</gene>
<comment type="caution">
    <text evidence="1">The sequence shown here is derived from an EMBL/GenBank/DDBJ whole genome shotgun (WGS) entry which is preliminary data.</text>
</comment>
<dbReference type="EMBL" id="NSCM01000080">
    <property type="protein sequence ID" value="RAX06965.1"/>
    <property type="molecule type" value="Genomic_DNA"/>
</dbReference>
<evidence type="ECO:0000313" key="1">
    <source>
        <dbReference type="EMBL" id="RAX06965.1"/>
    </source>
</evidence>
<proteinExistence type="predicted"/>
<reference evidence="1 2" key="1">
    <citation type="journal article" date="2018" name="Int. J. Syst. Evol. Microbiol.">
        <title>Whole-genome-based revisit of Photorhabdus phylogeny: proposal for the elevation of most Photorhabdus subspecies to the species level and description of one novel species Photorhabdus bodei sp. nov., and one novel subspecies Photorhabdus laumondii subsp. clarkei subsp. nov.</title>
        <authorList>
            <person name="Machado R.A.R."/>
            <person name="Wuthrich D."/>
            <person name="Kuhnert P."/>
            <person name="Arce C.C.M."/>
            <person name="Thonen L."/>
            <person name="Ruiz C."/>
            <person name="Zhang X."/>
            <person name="Robert C.A.M."/>
            <person name="Karimi J."/>
            <person name="Kamali S."/>
            <person name="Ma J."/>
            <person name="Bruggmann R."/>
            <person name="Erb M."/>
        </authorList>
    </citation>
    <scope>NUCLEOTIDE SEQUENCE [LARGE SCALE GENOMIC DNA]</scope>
    <source>
        <strain evidence="1 2">LJ24-63</strain>
    </source>
</reference>
<dbReference type="Proteomes" id="UP000250919">
    <property type="component" value="Unassembled WGS sequence"/>
</dbReference>
<protein>
    <submittedName>
        <fullName evidence="1">Uncharacterized protein</fullName>
    </submittedName>
</protein>
<organism evidence="1 2">
    <name type="scientific">Photorhabdus bodei</name>
    <dbReference type="NCBI Taxonomy" id="2029681"/>
    <lineage>
        <taxon>Bacteria</taxon>
        <taxon>Pseudomonadati</taxon>
        <taxon>Pseudomonadota</taxon>
        <taxon>Gammaproteobacteria</taxon>
        <taxon>Enterobacterales</taxon>
        <taxon>Morganellaceae</taxon>
        <taxon>Photorhabdus</taxon>
    </lineage>
</organism>
<sequence length="114" mass="13043">MNVKKIEILDAIKNEAMESLYPLKMGGNINDDSFFKLVSLVEESTRLYKNDDLIPKTLLSEIYLLSVGISSENHIRYNKKLDEISIRLMDCFNMIISGKSVDDIEAESDEPRII</sequence>
<name>A0A329WSN0_9GAMM</name>
<evidence type="ECO:0000313" key="2">
    <source>
        <dbReference type="Proteomes" id="UP000250919"/>
    </source>
</evidence>